<evidence type="ECO:0000313" key="2">
    <source>
        <dbReference type="Proteomes" id="UP000634308"/>
    </source>
</evidence>
<name>A0ABQ2RXM3_9DEIO</name>
<dbReference type="Proteomes" id="UP000634308">
    <property type="component" value="Unassembled WGS sequence"/>
</dbReference>
<comment type="caution">
    <text evidence="1">The sequence shown here is derived from an EMBL/GenBank/DDBJ whole genome shotgun (WGS) entry which is preliminary data.</text>
</comment>
<keyword evidence="2" id="KW-1185">Reference proteome</keyword>
<reference evidence="2" key="1">
    <citation type="journal article" date="2019" name="Int. J. Syst. Evol. Microbiol.">
        <title>The Global Catalogue of Microorganisms (GCM) 10K type strain sequencing project: providing services to taxonomists for standard genome sequencing and annotation.</title>
        <authorList>
            <consortium name="The Broad Institute Genomics Platform"/>
            <consortium name="The Broad Institute Genome Sequencing Center for Infectious Disease"/>
            <person name="Wu L."/>
            <person name="Ma J."/>
        </authorList>
    </citation>
    <scope>NUCLEOTIDE SEQUENCE [LARGE SCALE GENOMIC DNA]</scope>
    <source>
        <strain evidence="2">JCM 31404</strain>
    </source>
</reference>
<dbReference type="EMBL" id="BMQM01000023">
    <property type="protein sequence ID" value="GGR66236.1"/>
    <property type="molecule type" value="Genomic_DNA"/>
</dbReference>
<accession>A0ABQ2RXM3</accession>
<protein>
    <submittedName>
        <fullName evidence="1">Uncharacterized protein</fullName>
    </submittedName>
</protein>
<evidence type="ECO:0000313" key="1">
    <source>
        <dbReference type="EMBL" id="GGR66236.1"/>
    </source>
</evidence>
<gene>
    <name evidence="1" type="ORF">GCM10008959_30670</name>
</gene>
<sequence length="138" mass="15207">MSRYVHDTLTVWAAHARAEAELAGAVRFDHSAEEGEPKSAFSMAFRTGWYDDDFAFYLYGDNPAALLADCSASWLTLDQQATSRIPSGQDWNALYVISGGAGDEWRGEEVRPPMPHGSVEVDGVTFRLLGTFPVISKF</sequence>
<proteinExistence type="predicted"/>
<organism evidence="1 2">
    <name type="scientific">Deinococcus seoulensis</name>
    <dbReference type="NCBI Taxonomy" id="1837379"/>
    <lineage>
        <taxon>Bacteria</taxon>
        <taxon>Thermotogati</taxon>
        <taxon>Deinococcota</taxon>
        <taxon>Deinococci</taxon>
        <taxon>Deinococcales</taxon>
        <taxon>Deinococcaceae</taxon>
        <taxon>Deinococcus</taxon>
    </lineage>
</organism>